<dbReference type="InterPro" id="IPR045076">
    <property type="entry name" value="MutS"/>
</dbReference>
<accession>A0A7T8HJ99</accession>
<dbReference type="InterPro" id="IPR027417">
    <property type="entry name" value="P-loop_NTPase"/>
</dbReference>
<dbReference type="InterPro" id="IPR000432">
    <property type="entry name" value="DNA_mismatch_repair_MutS_C"/>
</dbReference>
<keyword evidence="3" id="KW-0067">ATP-binding</keyword>
<evidence type="ECO:0000256" key="2">
    <source>
        <dbReference type="ARBA" id="ARBA00022741"/>
    </source>
</evidence>
<dbReference type="GO" id="GO:0030983">
    <property type="term" value="F:mismatched DNA binding"/>
    <property type="evidence" value="ECO:0007669"/>
    <property type="project" value="InterPro"/>
</dbReference>
<dbReference type="SMART" id="SM00534">
    <property type="entry name" value="MUTSac"/>
    <property type="match status" value="1"/>
</dbReference>
<sequence length="263" mass="28784">MTSENAPLRVKSGRGLRVYIPAEGLQSLCHGNIQSILDRHQKLEEQEISTLNSSSSRIYAKKLINCIAVLDALMSLAHYSYFSIEGVFPQILPEGKRAFKYVEGVHPILQQIASDAYIPNELDMSDEPVMVLTGANMGGKSSLMRQSALLAVLAQIGVKVPAESMALSPIDRIFTRIGASDNIFGGESTFLVELSEMSRILSGMTEASFVLIDELGRERRPMTGCLWHSLRLSISRALGMGASCSPRTTTESWPGLGYSYLSH</sequence>
<evidence type="ECO:0000313" key="7">
    <source>
        <dbReference type="Proteomes" id="UP000595437"/>
    </source>
</evidence>
<gene>
    <name evidence="6" type="ORF">FKW44_012362</name>
</gene>
<dbReference type="SUPFAM" id="SSF52540">
    <property type="entry name" value="P-loop containing nucleoside triphosphate hydrolases"/>
    <property type="match status" value="1"/>
</dbReference>
<evidence type="ECO:0000256" key="3">
    <source>
        <dbReference type="ARBA" id="ARBA00022840"/>
    </source>
</evidence>
<keyword evidence="7" id="KW-1185">Reference proteome</keyword>
<keyword evidence="2" id="KW-0547">Nucleotide-binding</keyword>
<reference evidence="7" key="1">
    <citation type="submission" date="2021-01" db="EMBL/GenBank/DDBJ databases">
        <title>Caligus Genome Assembly.</title>
        <authorList>
            <person name="Gallardo-Escarate C."/>
        </authorList>
    </citation>
    <scope>NUCLEOTIDE SEQUENCE [LARGE SCALE GENOMIC DNA]</scope>
</reference>
<evidence type="ECO:0000313" key="6">
    <source>
        <dbReference type="EMBL" id="QQP51118.1"/>
    </source>
</evidence>
<dbReference type="GO" id="GO:0005524">
    <property type="term" value="F:ATP binding"/>
    <property type="evidence" value="ECO:0007669"/>
    <property type="project" value="UniProtKB-KW"/>
</dbReference>
<dbReference type="GO" id="GO:0140664">
    <property type="term" value="F:ATP-dependent DNA damage sensor activity"/>
    <property type="evidence" value="ECO:0007669"/>
    <property type="project" value="InterPro"/>
</dbReference>
<organism evidence="6 7">
    <name type="scientific">Caligus rogercresseyi</name>
    <name type="common">Sea louse</name>
    <dbReference type="NCBI Taxonomy" id="217165"/>
    <lineage>
        <taxon>Eukaryota</taxon>
        <taxon>Metazoa</taxon>
        <taxon>Ecdysozoa</taxon>
        <taxon>Arthropoda</taxon>
        <taxon>Crustacea</taxon>
        <taxon>Multicrustacea</taxon>
        <taxon>Hexanauplia</taxon>
        <taxon>Copepoda</taxon>
        <taxon>Siphonostomatoida</taxon>
        <taxon>Caligidae</taxon>
        <taxon>Caligus</taxon>
    </lineage>
</organism>
<feature type="non-terminal residue" evidence="6">
    <location>
        <position position="263"/>
    </location>
</feature>
<dbReference type="OrthoDB" id="121051at2759"/>
<evidence type="ECO:0000259" key="5">
    <source>
        <dbReference type="SMART" id="SM00534"/>
    </source>
</evidence>
<dbReference type="GO" id="GO:0032301">
    <property type="term" value="C:MutSalpha complex"/>
    <property type="evidence" value="ECO:0007669"/>
    <property type="project" value="TreeGrafter"/>
</dbReference>
<proteinExistence type="inferred from homology"/>
<keyword evidence="4" id="KW-0238">DNA-binding</keyword>
<dbReference type="Proteomes" id="UP000595437">
    <property type="component" value="Chromosome 8"/>
</dbReference>
<comment type="similarity">
    <text evidence="1">Belongs to the DNA mismatch repair MutS family.</text>
</comment>
<dbReference type="Pfam" id="PF00488">
    <property type="entry name" value="MutS_V"/>
    <property type="match status" value="1"/>
</dbReference>
<dbReference type="PANTHER" id="PTHR11361">
    <property type="entry name" value="DNA MISMATCH REPAIR PROTEIN MUTS FAMILY MEMBER"/>
    <property type="match status" value="1"/>
</dbReference>
<protein>
    <submittedName>
        <fullName evidence="6">MutS -like protein 6</fullName>
    </submittedName>
</protein>
<evidence type="ECO:0000256" key="1">
    <source>
        <dbReference type="ARBA" id="ARBA00006271"/>
    </source>
</evidence>
<dbReference type="AlphaFoldDB" id="A0A7T8HJ99"/>
<name>A0A7T8HJ99_CALRO</name>
<dbReference type="Gene3D" id="3.40.50.300">
    <property type="entry name" value="P-loop containing nucleotide triphosphate hydrolases"/>
    <property type="match status" value="1"/>
</dbReference>
<dbReference type="GO" id="GO:0006298">
    <property type="term" value="P:mismatch repair"/>
    <property type="evidence" value="ECO:0007669"/>
    <property type="project" value="InterPro"/>
</dbReference>
<dbReference type="EMBL" id="CP045897">
    <property type="protein sequence ID" value="QQP51118.1"/>
    <property type="molecule type" value="Genomic_DNA"/>
</dbReference>
<evidence type="ECO:0000256" key="4">
    <source>
        <dbReference type="ARBA" id="ARBA00023125"/>
    </source>
</evidence>
<dbReference type="PANTHER" id="PTHR11361:SF148">
    <property type="entry name" value="DNA MISMATCH REPAIR PROTEIN MSH6"/>
    <property type="match status" value="1"/>
</dbReference>
<feature type="domain" description="DNA mismatch repair proteins mutS family" evidence="5">
    <location>
        <begin position="127"/>
        <end position="262"/>
    </location>
</feature>